<dbReference type="STRING" id="708197.A0A166RTQ5"/>
<feature type="domain" description="Prion-inhibition and propagation HeLo" evidence="3">
    <location>
        <begin position="995"/>
        <end position="1220"/>
    </location>
</feature>
<feature type="region of interest" description="Disordered" evidence="1">
    <location>
        <begin position="952"/>
        <end position="987"/>
    </location>
</feature>
<dbReference type="EMBL" id="LFIV01000103">
    <property type="protein sequence ID" value="KZL69720.1"/>
    <property type="molecule type" value="Genomic_DNA"/>
</dbReference>
<evidence type="ECO:0000256" key="1">
    <source>
        <dbReference type="SAM" id="MobiDB-lite"/>
    </source>
</evidence>
<dbReference type="Gene3D" id="1.20.120.1020">
    <property type="entry name" value="Prion-inhibition and propagation, HeLo domain"/>
    <property type="match status" value="2"/>
</dbReference>
<feature type="region of interest" description="Disordered" evidence="1">
    <location>
        <begin position="1110"/>
        <end position="1134"/>
    </location>
</feature>
<organism evidence="4 5">
    <name type="scientific">Colletotrichum tofieldiae</name>
    <dbReference type="NCBI Taxonomy" id="708197"/>
    <lineage>
        <taxon>Eukaryota</taxon>
        <taxon>Fungi</taxon>
        <taxon>Dikarya</taxon>
        <taxon>Ascomycota</taxon>
        <taxon>Pezizomycotina</taxon>
        <taxon>Sordariomycetes</taxon>
        <taxon>Hypocreomycetidae</taxon>
        <taxon>Glomerellales</taxon>
        <taxon>Glomerellaceae</taxon>
        <taxon>Colletotrichum</taxon>
        <taxon>Colletotrichum spaethianum species complex</taxon>
    </lineage>
</organism>
<gene>
    <name evidence="4" type="ORF">CT0861_12757</name>
</gene>
<feature type="domain" description="Prion-inhibition and propagation HeLo" evidence="3">
    <location>
        <begin position="5"/>
        <end position="211"/>
    </location>
</feature>
<feature type="compositionally biased region" description="Polar residues" evidence="1">
    <location>
        <begin position="1744"/>
        <end position="1757"/>
    </location>
</feature>
<sequence length="1926" mass="208925">MDAAGLAIGAAALLTLFKTCLEMCDTIECGRRYGSDFEVLTTKVGIERVRLLLWGDSVGLPGLDLGAGEPPVTSVVVDPRLQDPRVVRAVCDILGCMRQLFEDTGSMTRRYGLQSAQPNGASSGGLGNALATTFRRTYTRFQEAAVQTQRAATVVTTARWAIKDKRRFQRFIEELRDFNDSLGALFPDLDENVRQEMAGEIKSATNLENLQIVEQAVTDMEAHDELVEAASVRITELSQYTRSLADDHLDIGTMEDTLDTGEEDGSTAGAGGVNVNRLAKQLEKLEVVLRANLKGSLHLSIWHIFGGRGIEYRRPSYPAWTLMYAPEKTQNVQENWADHDSEAGRKYEGRYPGTRTVEGYAADFSAWARVNEKHDSGLTWSSLRDLPEHKMGFLVERLRSLQVERSLPWNEETIIKDVEELIGPASFTSFGNSSAGGDWWERARSKVSEILSTLNRTDVFDDVRGTGSLSTIALMPREPRGGFGLTNFLFQMVLAYVLKLLVALERDVAFGNYGPRIIATVTAAERWIDGVFVRVSSTRKDYVEMFSLVHERQVEGLVRFAELMAWPVLGEMRGYIEDAYANLRAGVSIGLQLWDWLFGTMLPGNAFVFTIMSALVAASPSLSSLGAPKHFSSGLVLDDRSYWRARFVVGRVLGGLRGVKAANGWVGPCPLPVGVGDGEAECEVAKGWWRVHARDVAFKLPEHLPSHADADEGASFSNLGRVAGEASKADWVRTIGDQSRWIVPIGPGGAPDVVEFRALRLKPLRKAADPGVAVDGSGPGVGVLNAGEGGGPAVPEETETVEPMQRASVALAINGAPVSFTLYNSPVFVAAPRCIDGPHAVHERDLPKLQHIRRVSQLPGYIHSDERVLVIDATGQGECELAARAWCAELHRHCVGNGVAAKWNARGPFPNVPMPASCAVSCLPAQPAFTRRAYLSVRPWLVLRHDGTGLATAHSGRGRGSSSPSTARWSSARTREKHHGHRSPRQPAAMEIAATAVGVLGLVGLYSTCIEMLDALSSAARYGIGRELLQTKIEVERVRLMIWGDSVGLADIELFVGKKEPTEDDLAGVDEGLQRTALRDAVAGLLTCFLRTFEDIEDLQKRYGLAPRGQPGTAAAAASSTAAGPENAAKQPARELLTSTFRRTYARFQDRAATSQKQATHLTKATWAVADEKKFRALIGELRAINDSLTSLLPAVRDRSRVRMRAEIMQATDVAQLQSLVEASDDARDIVAETASLRIEMLSTRGGQAAARKPVPRTVHVAPPAPHQRALTPEPPLVVPRTPDPAPATVPPPAPRPAEPAVAPYDNMGALVVHKVHKTSDSLMCYAWLAGVGEAPELATRQPEFHPAFALRSLSEAIIPVADSLLRIDAEADLMYAGWSPGSTSLTGFSRELNFWRRVDDLADAEPSWTRTSNIISLHSDFILERWKAIVKDGLGNDWTEKKGYDAVRELLGPSDYTWLNQDETFKLRHQISDLLAVMNASPVPSMQEGNSIGALAHIDQVTPKPNVGFIDFLLQMLVAREVTLRMARAKQRWYGGVTVRIVYDLVAAELWSQNMELSGQARFEPHKAVQERQVGGILAFAEAMRWPFLSEIRETAQKLLTSEPDQMALDIRAWDWLGGLVLPGAQFPLAVIGTLYSMSPTLRTRMPGTAVKVHRGNYGIVYPQASYWTARSVLGKVLAPLSLADAEAGDRTKCLGGWVGPCLSPSLAESTFGLLVQLKGRPPSWVAEDRGADGGDAPAAVATSPTAQGRQGNTAEWTLPTPPPASTDTVTLQTLRLTKMAVAQPADGGAVRGDDAPPVYLARLDFRLAHGRLMATMALRTNSVFVAAMPCRGGPHRIKPGAAAGYVFRALGAEELPRAELDGGATAVTVINATGGPAAETLARAWCSEKGTNAVVWKRGEGCCFKCALMLAGREGAAAGVLIMC</sequence>
<feature type="compositionally biased region" description="Pro residues" evidence="1">
    <location>
        <begin position="1273"/>
        <end position="1296"/>
    </location>
</feature>
<feature type="region of interest" description="Disordered" evidence="1">
    <location>
        <begin position="1727"/>
        <end position="1768"/>
    </location>
</feature>
<dbReference type="Pfam" id="PF14479">
    <property type="entry name" value="HeLo"/>
    <property type="match status" value="2"/>
</dbReference>
<name>A0A166RTQ5_9PEZI</name>
<feature type="region of interest" description="Disordered" evidence="1">
    <location>
        <begin position="1262"/>
        <end position="1296"/>
    </location>
</feature>
<dbReference type="PANTHER" id="PTHR42345:SF2">
    <property type="entry name" value="HELICASE-LIKE PROTEIN"/>
    <property type="match status" value="1"/>
</dbReference>
<feature type="compositionally biased region" description="Basic residues" evidence="1">
    <location>
        <begin position="975"/>
        <end position="984"/>
    </location>
</feature>
<dbReference type="InterPro" id="IPR038305">
    <property type="entry name" value="HeLo_sf"/>
</dbReference>
<feature type="compositionally biased region" description="Low complexity" evidence="1">
    <location>
        <begin position="1111"/>
        <end position="1129"/>
    </location>
</feature>
<feature type="chain" id="PRO_5007879265" evidence="2">
    <location>
        <begin position="23"/>
        <end position="1926"/>
    </location>
</feature>
<evidence type="ECO:0000256" key="2">
    <source>
        <dbReference type="SAM" id="SignalP"/>
    </source>
</evidence>
<feature type="compositionally biased region" description="Low complexity" evidence="1">
    <location>
        <begin position="952"/>
        <end position="972"/>
    </location>
</feature>
<keyword evidence="5" id="KW-1185">Reference proteome</keyword>
<evidence type="ECO:0000313" key="4">
    <source>
        <dbReference type="EMBL" id="KZL69720.1"/>
    </source>
</evidence>
<evidence type="ECO:0000313" key="5">
    <source>
        <dbReference type="Proteomes" id="UP000076552"/>
    </source>
</evidence>
<reference evidence="4 5" key="1">
    <citation type="submission" date="2015-06" db="EMBL/GenBank/DDBJ databases">
        <title>Survival trade-offs in plant roots during colonization by closely related pathogenic and mutualistic fungi.</title>
        <authorList>
            <person name="Hacquard S."/>
            <person name="Kracher B."/>
            <person name="Hiruma K."/>
            <person name="Weinman A."/>
            <person name="Muench P."/>
            <person name="Garrido Oter R."/>
            <person name="Ver Loren van Themaat E."/>
            <person name="Dallerey J.-F."/>
            <person name="Damm U."/>
            <person name="Henrissat B."/>
            <person name="Lespinet O."/>
            <person name="Thon M."/>
            <person name="Kemen E."/>
            <person name="McHardy A.C."/>
            <person name="Schulze-Lefert P."/>
            <person name="O'Connell R.J."/>
        </authorList>
    </citation>
    <scope>NUCLEOTIDE SEQUENCE [LARGE SCALE GENOMIC DNA]</scope>
    <source>
        <strain evidence="4 5">0861</strain>
    </source>
</reference>
<dbReference type="PANTHER" id="PTHR42345">
    <property type="entry name" value="TPR_REGION DOMAIN-CONTAINING PROTEIN"/>
    <property type="match status" value="1"/>
</dbReference>
<dbReference type="InterPro" id="IPR029498">
    <property type="entry name" value="HeLo_dom"/>
</dbReference>
<proteinExistence type="predicted"/>
<keyword evidence="2" id="KW-0732">Signal</keyword>
<accession>A0A166RTQ5</accession>
<dbReference type="Proteomes" id="UP000076552">
    <property type="component" value="Unassembled WGS sequence"/>
</dbReference>
<comment type="caution">
    <text evidence="4">The sequence shown here is derived from an EMBL/GenBank/DDBJ whole genome shotgun (WGS) entry which is preliminary data.</text>
</comment>
<evidence type="ECO:0000259" key="3">
    <source>
        <dbReference type="Pfam" id="PF14479"/>
    </source>
</evidence>
<feature type="signal peptide" evidence="2">
    <location>
        <begin position="1"/>
        <end position="22"/>
    </location>
</feature>
<protein>
    <submittedName>
        <fullName evidence="4">TPR domain containing protein</fullName>
    </submittedName>
</protein>